<dbReference type="InterPro" id="IPR050873">
    <property type="entry name" value="V-ATPase_V0D/AC39_subunit"/>
</dbReference>
<dbReference type="EMBL" id="JJMM01000013">
    <property type="protein sequence ID" value="KDR94777.1"/>
    <property type="molecule type" value="Genomic_DNA"/>
</dbReference>
<evidence type="ECO:0000313" key="4">
    <source>
        <dbReference type="Proteomes" id="UP000027946"/>
    </source>
</evidence>
<gene>
    <name evidence="3" type="ORF">CLIT_13c00990</name>
</gene>
<dbReference type="eggNOG" id="COG1527">
    <property type="taxonomic scope" value="Bacteria"/>
</dbReference>
<dbReference type="InterPro" id="IPR036079">
    <property type="entry name" value="ATPase_csu/dsu_sf"/>
</dbReference>
<dbReference type="InterPro" id="IPR002843">
    <property type="entry name" value="ATPase_V0-cplx_csu/dsu"/>
</dbReference>
<dbReference type="Proteomes" id="UP000027946">
    <property type="component" value="Unassembled WGS sequence"/>
</dbReference>
<evidence type="ECO:0000256" key="2">
    <source>
        <dbReference type="ARBA" id="ARBA00023065"/>
    </source>
</evidence>
<keyword evidence="3" id="KW-0378">Hydrolase</keyword>
<sequence>MPSVQKYAAVNTKARALKSKLLSEQDYKNLIEKKSEKEIVAYLKEKTGYKEALKDIDPNNYERDDFEFAIRKTILHDYEKITHFLTGESKKVFKILSLVRYEVEDLKLILRSISRGEDPKLMARRFLHTKSYTGVAKDELIRAKTIEDFVERLQGTIYYSRLKSLTAEDMEKRQFHMEMNMDYAYFKLLFDHTEKLDPYDRDILKKQLGINVDLQNMQFIYRAVTFYDLSPVEIFNYALPFGYYFKGNRLKRLCSVGTPEKYMEEIKGTIYAPLVERGISDIYMERAMSQALYEDYTATGDMDISQVIEYYHRVEFEMRDIISITEAVRYGIEFSTARKYLIRRI</sequence>
<evidence type="ECO:0000313" key="3">
    <source>
        <dbReference type="EMBL" id="KDR94777.1"/>
    </source>
</evidence>
<dbReference type="SUPFAM" id="SSF103486">
    <property type="entry name" value="V-type ATP synthase subunit C"/>
    <property type="match status" value="1"/>
</dbReference>
<organism evidence="3 4">
    <name type="scientific">Peptoclostridium litorale DSM 5388</name>
    <dbReference type="NCBI Taxonomy" id="1121324"/>
    <lineage>
        <taxon>Bacteria</taxon>
        <taxon>Bacillati</taxon>
        <taxon>Bacillota</taxon>
        <taxon>Clostridia</taxon>
        <taxon>Peptostreptococcales</taxon>
        <taxon>Peptoclostridiaceae</taxon>
        <taxon>Peptoclostridium</taxon>
    </lineage>
</organism>
<dbReference type="GO" id="GO:0016787">
    <property type="term" value="F:hydrolase activity"/>
    <property type="evidence" value="ECO:0007669"/>
    <property type="project" value="UniProtKB-KW"/>
</dbReference>
<dbReference type="Pfam" id="PF01992">
    <property type="entry name" value="vATP-synt_AC39"/>
    <property type="match status" value="1"/>
</dbReference>
<dbReference type="AlphaFoldDB" id="A0A069RKL8"/>
<comment type="caution">
    <text evidence="3">The sequence shown here is derived from an EMBL/GenBank/DDBJ whole genome shotgun (WGS) entry which is preliminary data.</text>
</comment>
<evidence type="ECO:0000256" key="1">
    <source>
        <dbReference type="ARBA" id="ARBA00022448"/>
    </source>
</evidence>
<dbReference type="GO" id="GO:0046961">
    <property type="term" value="F:proton-transporting ATPase activity, rotational mechanism"/>
    <property type="evidence" value="ECO:0007669"/>
    <property type="project" value="InterPro"/>
</dbReference>
<dbReference type="STRING" id="1121324.CLIT_13c00990"/>
<protein>
    <submittedName>
        <fullName evidence="3">V-type ATP synthase subunit C</fullName>
        <ecNumber evidence="3">3.6.3.14</ecNumber>
    </submittedName>
</protein>
<dbReference type="EC" id="3.6.3.14" evidence="3"/>
<reference evidence="3 4" key="1">
    <citation type="submission" date="2014-03" db="EMBL/GenBank/DDBJ databases">
        <title>Genome sequence of Clostridium litorale W6, DSM 5388.</title>
        <authorList>
            <person name="Poehlein A."/>
            <person name="Jagirdar A."/>
            <person name="Khonsari B."/>
            <person name="Chibani C.M."/>
            <person name="Gutierrez Gutierrez D.A."/>
            <person name="Davydova E."/>
            <person name="Alghaithi H.S."/>
            <person name="Nair K.P."/>
            <person name="Dhamotharan K."/>
            <person name="Chandran L."/>
            <person name="G W."/>
            <person name="Daniel R."/>
        </authorList>
    </citation>
    <scope>NUCLEOTIDE SEQUENCE [LARGE SCALE GENOMIC DNA]</scope>
    <source>
        <strain evidence="3 4">W6</strain>
    </source>
</reference>
<dbReference type="Gene3D" id="1.10.132.50">
    <property type="entry name" value="ATP synthase (C/AC39) subunit, domain 3"/>
    <property type="match status" value="2"/>
</dbReference>
<keyword evidence="2" id="KW-0406">Ion transport</keyword>
<dbReference type="PANTHER" id="PTHR38682:SF1">
    <property type="entry name" value="V-TYPE ATP SYNTHASE SUBUNIT C"/>
    <property type="match status" value="1"/>
</dbReference>
<name>A0A069RKL8_PEPLI</name>
<dbReference type="RefSeq" id="WP_038265930.1">
    <property type="nucleotide sequence ID" value="NZ_FSRH01000005.1"/>
</dbReference>
<accession>A0A069RKL8</accession>
<keyword evidence="1" id="KW-0813">Transport</keyword>
<dbReference type="PANTHER" id="PTHR38682">
    <property type="entry name" value="V-TYPE ATP SYNTHASE SUBUNIT C"/>
    <property type="match status" value="1"/>
</dbReference>
<proteinExistence type="predicted"/>
<dbReference type="OrthoDB" id="9816136at2"/>
<keyword evidence="4" id="KW-1185">Reference proteome</keyword>
<dbReference type="InterPro" id="IPR044911">
    <property type="entry name" value="V-type_ATPase_csu/dsu_dom_3"/>
</dbReference>